<dbReference type="GO" id="GO:0005829">
    <property type="term" value="C:cytosol"/>
    <property type="evidence" value="ECO:0007669"/>
    <property type="project" value="TreeGrafter"/>
</dbReference>
<sequence length="201" mass="22693">MIIMIDNHDSFTYNIIEYLKIITINEKIRIYKNEDINIDMLNSLNPKSVIVSPGPGHPNDYPKLMENLYQIHKHIPILGVCLGFQLLIATFNGKIVNGQKPIHGHVAAIKHDGKGIYQNLPSSFNVTRYHSLIADDTCIPDEFIISAWTVEGNIPMAIRHKSLPIEAVQYHPESILSEFGKEQIANFLTKVGVEVESTYTI</sequence>
<dbReference type="CDD" id="cd01743">
    <property type="entry name" value="GATase1_Anthranilate_Synthase"/>
    <property type="match status" value="1"/>
</dbReference>
<dbReference type="PRINTS" id="PR00099">
    <property type="entry name" value="CPSGATASE"/>
</dbReference>
<feature type="domain" description="Glutamine amidotransferase" evidence="2">
    <location>
        <begin position="4"/>
        <end position="190"/>
    </location>
</feature>
<organism evidence="3 4">
    <name type="scientific">Mammaliicoccus lentus</name>
    <name type="common">Staphylococcus lentus</name>
    <dbReference type="NCBI Taxonomy" id="42858"/>
    <lineage>
        <taxon>Bacteria</taxon>
        <taxon>Bacillati</taxon>
        <taxon>Bacillota</taxon>
        <taxon>Bacilli</taxon>
        <taxon>Bacillales</taxon>
        <taxon>Staphylococcaceae</taxon>
        <taxon>Mammaliicoccus</taxon>
    </lineage>
</organism>
<dbReference type="RefSeq" id="WP_167543713.1">
    <property type="nucleotide sequence ID" value="NZ_CABIVY010000019.1"/>
</dbReference>
<reference evidence="3" key="1">
    <citation type="journal article" date="2023" name="Antibiotics">
        <title>Prevalence and Molecular Characterization of Methicillin-Resistant Staphylococci (MRS) and Mammaliicocci (MRM) in Dromedary Camels from Algeria: First Detection of SCCmec-mecC Hybrid in Methicillin-Resistant Mammaliicoccus lentus.</title>
        <authorList>
            <person name="Belhout C."/>
            <person name="Boyen F."/>
            <person name="Vereecke N."/>
            <person name="Theuns S."/>
            <person name="Taibi N."/>
            <person name="Stegger M."/>
            <person name="de la Fe-Rodriguez P.Y."/>
            <person name="Bouayad L."/>
            <person name="Elgroud R."/>
            <person name="Butaye P."/>
        </authorList>
    </citation>
    <scope>NUCLEOTIDE SEQUENCE</scope>
    <source>
        <strain evidence="3">7048</strain>
    </source>
</reference>
<dbReference type="EMBL" id="CP118848">
    <property type="protein sequence ID" value="WHI61514.1"/>
    <property type="molecule type" value="Genomic_DNA"/>
</dbReference>
<protein>
    <submittedName>
        <fullName evidence="3">Aminodeoxychorismate/anthranilate synthase component II</fullName>
    </submittedName>
</protein>
<dbReference type="FunFam" id="3.40.50.880:FF:000003">
    <property type="entry name" value="Anthranilate synthase component II"/>
    <property type="match status" value="1"/>
</dbReference>
<dbReference type="GO" id="GO:0004049">
    <property type="term" value="F:anthranilate synthase activity"/>
    <property type="evidence" value="ECO:0007669"/>
    <property type="project" value="TreeGrafter"/>
</dbReference>
<dbReference type="PRINTS" id="PR00096">
    <property type="entry name" value="GATASE"/>
</dbReference>
<dbReference type="PANTHER" id="PTHR43418:SF4">
    <property type="entry name" value="MULTIFUNCTIONAL TRYPTOPHAN BIOSYNTHESIS PROTEIN"/>
    <property type="match status" value="1"/>
</dbReference>
<dbReference type="Proteomes" id="UP001223261">
    <property type="component" value="Chromosome"/>
</dbReference>
<dbReference type="InterPro" id="IPR050472">
    <property type="entry name" value="Anth_synth/Amidotransfase"/>
</dbReference>
<dbReference type="PROSITE" id="PS51273">
    <property type="entry name" value="GATASE_TYPE_1"/>
    <property type="match status" value="1"/>
</dbReference>
<dbReference type="SUPFAM" id="SSF52317">
    <property type="entry name" value="Class I glutamine amidotransferase-like"/>
    <property type="match status" value="1"/>
</dbReference>
<dbReference type="InterPro" id="IPR006221">
    <property type="entry name" value="TrpG/PapA_dom"/>
</dbReference>
<dbReference type="InterPro" id="IPR017926">
    <property type="entry name" value="GATASE"/>
</dbReference>
<gene>
    <name evidence="3" type="ORF">PYH69_03460</name>
</gene>
<dbReference type="PANTHER" id="PTHR43418">
    <property type="entry name" value="MULTIFUNCTIONAL TRYPTOPHAN BIOSYNTHESIS PROTEIN-RELATED"/>
    <property type="match status" value="1"/>
</dbReference>
<accession>A0AAX3WA45</accession>
<dbReference type="AlphaFoldDB" id="A0AAX3WA45"/>
<evidence type="ECO:0000256" key="1">
    <source>
        <dbReference type="ARBA" id="ARBA00022962"/>
    </source>
</evidence>
<evidence type="ECO:0000259" key="2">
    <source>
        <dbReference type="Pfam" id="PF00117"/>
    </source>
</evidence>
<proteinExistence type="predicted"/>
<evidence type="ECO:0000313" key="3">
    <source>
        <dbReference type="EMBL" id="WHI61514.1"/>
    </source>
</evidence>
<dbReference type="Pfam" id="PF00117">
    <property type="entry name" value="GATase"/>
    <property type="match status" value="1"/>
</dbReference>
<dbReference type="PRINTS" id="PR00097">
    <property type="entry name" value="ANTSNTHASEII"/>
</dbReference>
<dbReference type="NCBIfam" id="TIGR00566">
    <property type="entry name" value="trpG_papA"/>
    <property type="match status" value="1"/>
</dbReference>
<keyword evidence="1" id="KW-0315">Glutamine amidotransferase</keyword>
<evidence type="ECO:0000313" key="4">
    <source>
        <dbReference type="Proteomes" id="UP001223261"/>
    </source>
</evidence>
<dbReference type="Gene3D" id="3.40.50.880">
    <property type="match status" value="1"/>
</dbReference>
<dbReference type="InterPro" id="IPR029062">
    <property type="entry name" value="Class_I_gatase-like"/>
</dbReference>
<dbReference type="GO" id="GO:0000162">
    <property type="term" value="P:L-tryptophan biosynthetic process"/>
    <property type="evidence" value="ECO:0007669"/>
    <property type="project" value="TreeGrafter"/>
</dbReference>
<name>A0AAX3WA45_MAMLE</name>